<accession>A0A835K834</accession>
<gene>
    <name evidence="2" type="ORF">SADUNF_Sadunf05G0107300</name>
</gene>
<name>A0A835K834_9ROSI</name>
<feature type="region of interest" description="Disordered" evidence="1">
    <location>
        <begin position="36"/>
        <end position="102"/>
    </location>
</feature>
<reference evidence="2 3" key="1">
    <citation type="submission" date="2020-10" db="EMBL/GenBank/DDBJ databases">
        <title>Plant Genome Project.</title>
        <authorList>
            <person name="Zhang R.-G."/>
        </authorList>
    </citation>
    <scope>NUCLEOTIDE SEQUENCE [LARGE SCALE GENOMIC DNA]</scope>
    <source>
        <strain evidence="2">FAFU-HL-1</strain>
        <tissue evidence="2">Leaf</tissue>
    </source>
</reference>
<dbReference type="AlphaFoldDB" id="A0A835K834"/>
<feature type="compositionally biased region" description="Low complexity" evidence="1">
    <location>
        <begin position="68"/>
        <end position="79"/>
    </location>
</feature>
<evidence type="ECO:0000313" key="3">
    <source>
        <dbReference type="Proteomes" id="UP000657918"/>
    </source>
</evidence>
<organism evidence="2 3">
    <name type="scientific">Salix dunnii</name>
    <dbReference type="NCBI Taxonomy" id="1413687"/>
    <lineage>
        <taxon>Eukaryota</taxon>
        <taxon>Viridiplantae</taxon>
        <taxon>Streptophyta</taxon>
        <taxon>Embryophyta</taxon>
        <taxon>Tracheophyta</taxon>
        <taxon>Spermatophyta</taxon>
        <taxon>Magnoliopsida</taxon>
        <taxon>eudicotyledons</taxon>
        <taxon>Gunneridae</taxon>
        <taxon>Pentapetalae</taxon>
        <taxon>rosids</taxon>
        <taxon>fabids</taxon>
        <taxon>Malpighiales</taxon>
        <taxon>Salicaceae</taxon>
        <taxon>Saliceae</taxon>
        <taxon>Salix</taxon>
    </lineage>
</organism>
<comment type="caution">
    <text evidence="2">The sequence shown here is derived from an EMBL/GenBank/DDBJ whole genome shotgun (WGS) entry which is preliminary data.</text>
</comment>
<dbReference type="OrthoDB" id="1936786at2759"/>
<dbReference type="EMBL" id="JADGMS010000005">
    <property type="protein sequence ID" value="KAF9682422.1"/>
    <property type="molecule type" value="Genomic_DNA"/>
</dbReference>
<protein>
    <submittedName>
        <fullName evidence="2">Uncharacterized protein</fullName>
    </submittedName>
</protein>
<feature type="compositionally biased region" description="Polar residues" evidence="1">
    <location>
        <begin position="38"/>
        <end position="67"/>
    </location>
</feature>
<keyword evidence="3" id="KW-1185">Reference proteome</keyword>
<sequence length="102" mass="10808">MEQLLAHCANAIESNDATLSQQILWVLTNIAPPDGVSNPRTPNFTDSNNTIPSIVTQNTADTMSPTIEESSVENSAVEATPAVATDLAESNASNGQTRREPL</sequence>
<dbReference type="Proteomes" id="UP000657918">
    <property type="component" value="Unassembled WGS sequence"/>
</dbReference>
<evidence type="ECO:0000313" key="2">
    <source>
        <dbReference type="EMBL" id="KAF9682422.1"/>
    </source>
</evidence>
<proteinExistence type="predicted"/>
<evidence type="ECO:0000256" key="1">
    <source>
        <dbReference type="SAM" id="MobiDB-lite"/>
    </source>
</evidence>